<dbReference type="OrthoDB" id="7658992at2"/>
<dbReference type="RefSeq" id="WP_109531981.1">
    <property type="nucleotide sequence ID" value="NZ_CAXPUO010000016.1"/>
</dbReference>
<dbReference type="GeneID" id="94364020"/>
<dbReference type="InterPro" id="IPR020349">
    <property type="entry name" value="Uncharacterised_14.7kDa"/>
</dbReference>
<keyword evidence="1" id="KW-0732">Signal</keyword>
<dbReference type="Pfam" id="PF17267">
    <property type="entry name" value="DUF5333"/>
    <property type="match status" value="1"/>
</dbReference>
<evidence type="ECO:0000313" key="2">
    <source>
        <dbReference type="EMBL" id="PWE30903.1"/>
    </source>
</evidence>
<evidence type="ECO:0008006" key="4">
    <source>
        <dbReference type="Google" id="ProtNLM"/>
    </source>
</evidence>
<accession>A0A2U2CG79</accession>
<evidence type="ECO:0000313" key="3">
    <source>
        <dbReference type="Proteomes" id="UP000244940"/>
    </source>
</evidence>
<protein>
    <recommendedName>
        <fullName evidence="4">DUF5333 domain-containing protein</fullName>
    </recommendedName>
</protein>
<reference evidence="2 3" key="1">
    <citation type="submission" date="2018-05" db="EMBL/GenBank/DDBJ databases">
        <title>Pararhodobacter marina sp. nov., isolated from deep-sea water of the Indian Ocean.</title>
        <authorList>
            <person name="Lai Q.Sr."/>
            <person name="Liu X."/>
            <person name="Shao Z."/>
        </authorList>
    </citation>
    <scope>NUCLEOTIDE SEQUENCE [LARGE SCALE GENOMIC DNA]</scope>
    <source>
        <strain evidence="2 3">CIC4N-9</strain>
    </source>
</reference>
<feature type="chain" id="PRO_5015470703" description="DUF5333 domain-containing protein" evidence="1">
    <location>
        <begin position="22"/>
        <end position="142"/>
    </location>
</feature>
<dbReference type="AlphaFoldDB" id="A0A2U2CG79"/>
<sequence length="142" mass="15360">MKTLKTALAATALALATPATAQEVSQDEVNATLGADPQLWAGLFQLAMAWDIDNNCDSIEPRRIAATSYIFGLYNQARAYGYSRRQIRAFQTADSTEARLRDEVGAYYEANGVVEGNAETYCALGRAEMAAGSPAGQLMRTR</sequence>
<proteinExistence type="predicted"/>
<feature type="signal peptide" evidence="1">
    <location>
        <begin position="1"/>
        <end position="21"/>
    </location>
</feature>
<keyword evidence="3" id="KW-1185">Reference proteome</keyword>
<name>A0A2U2CG79_9RHOB</name>
<organism evidence="2 3">
    <name type="scientific">Pararhodobacter marinus</name>
    <dbReference type="NCBI Taxonomy" id="2184063"/>
    <lineage>
        <taxon>Bacteria</taxon>
        <taxon>Pseudomonadati</taxon>
        <taxon>Pseudomonadota</taxon>
        <taxon>Alphaproteobacteria</taxon>
        <taxon>Rhodobacterales</taxon>
        <taxon>Paracoccaceae</taxon>
        <taxon>Pararhodobacter</taxon>
    </lineage>
</organism>
<gene>
    <name evidence="2" type="ORF">C4N9_03885</name>
</gene>
<dbReference type="Proteomes" id="UP000244940">
    <property type="component" value="Unassembled WGS sequence"/>
</dbReference>
<evidence type="ECO:0000256" key="1">
    <source>
        <dbReference type="SAM" id="SignalP"/>
    </source>
</evidence>
<comment type="caution">
    <text evidence="2">The sequence shown here is derived from an EMBL/GenBank/DDBJ whole genome shotgun (WGS) entry which is preliminary data.</text>
</comment>
<dbReference type="EMBL" id="QEYD01000002">
    <property type="protein sequence ID" value="PWE30903.1"/>
    <property type="molecule type" value="Genomic_DNA"/>
</dbReference>